<organism evidence="3 4">
    <name type="scientific">Agrocybe chaxingu</name>
    <dbReference type="NCBI Taxonomy" id="84603"/>
    <lineage>
        <taxon>Eukaryota</taxon>
        <taxon>Fungi</taxon>
        <taxon>Dikarya</taxon>
        <taxon>Basidiomycota</taxon>
        <taxon>Agaricomycotina</taxon>
        <taxon>Agaricomycetes</taxon>
        <taxon>Agaricomycetidae</taxon>
        <taxon>Agaricales</taxon>
        <taxon>Agaricineae</taxon>
        <taxon>Strophariaceae</taxon>
        <taxon>Agrocybe</taxon>
    </lineage>
</organism>
<reference evidence="3" key="1">
    <citation type="submission" date="2022-07" db="EMBL/GenBank/DDBJ databases">
        <title>Genome Sequence of Agrocybe chaxingu.</title>
        <authorList>
            <person name="Buettner E."/>
        </authorList>
    </citation>
    <scope>NUCLEOTIDE SEQUENCE</scope>
    <source>
        <strain evidence="3">MP-N11</strain>
    </source>
</reference>
<dbReference type="InterPro" id="IPR000627">
    <property type="entry name" value="Intradiol_dOase_C"/>
</dbReference>
<evidence type="ECO:0000256" key="1">
    <source>
        <dbReference type="SAM" id="SignalP"/>
    </source>
</evidence>
<evidence type="ECO:0000313" key="3">
    <source>
        <dbReference type="EMBL" id="KAJ3506923.1"/>
    </source>
</evidence>
<feature type="chain" id="PRO_5040906173" description="Intradiol ring-cleavage dioxygenases domain-containing protein" evidence="1">
    <location>
        <begin position="17"/>
        <end position="213"/>
    </location>
</feature>
<dbReference type="EMBL" id="JANKHO010000712">
    <property type="protein sequence ID" value="KAJ3506923.1"/>
    <property type="molecule type" value="Genomic_DNA"/>
</dbReference>
<dbReference type="OrthoDB" id="121380at2759"/>
<comment type="caution">
    <text evidence="3">The sequence shown here is derived from an EMBL/GenBank/DDBJ whole genome shotgun (WGS) entry which is preliminary data.</text>
</comment>
<evidence type="ECO:0000313" key="4">
    <source>
        <dbReference type="Proteomes" id="UP001148786"/>
    </source>
</evidence>
<dbReference type="Pfam" id="PF00775">
    <property type="entry name" value="Dioxygenase_C"/>
    <property type="match status" value="1"/>
</dbReference>
<proteinExistence type="predicted"/>
<dbReference type="GO" id="GO:0016702">
    <property type="term" value="F:oxidoreductase activity, acting on single donors with incorporation of molecular oxygen, incorporation of two atoms of oxygen"/>
    <property type="evidence" value="ECO:0007669"/>
    <property type="project" value="InterPro"/>
</dbReference>
<gene>
    <name evidence="3" type="ORF">NLJ89_g6594</name>
</gene>
<dbReference type="Gene3D" id="2.60.130.10">
    <property type="entry name" value="Aromatic compound dioxygenase"/>
    <property type="match status" value="1"/>
</dbReference>
<accession>A0A9W8MVV4</accession>
<keyword evidence="4" id="KW-1185">Reference proteome</keyword>
<dbReference type="GO" id="GO:0008199">
    <property type="term" value="F:ferric iron binding"/>
    <property type="evidence" value="ECO:0007669"/>
    <property type="project" value="InterPro"/>
</dbReference>
<feature type="domain" description="Intradiol ring-cleavage dioxygenases" evidence="2">
    <location>
        <begin position="28"/>
        <end position="152"/>
    </location>
</feature>
<name>A0A9W8MVV4_9AGAR</name>
<dbReference type="PANTHER" id="PTHR34315:SF4">
    <property type="entry name" value="INTRADIOL RING-CLEAVAGE DIOXYGENASES DOMAIN-CONTAINING PROTEIN"/>
    <property type="match status" value="1"/>
</dbReference>
<dbReference type="Proteomes" id="UP001148786">
    <property type="component" value="Unassembled WGS sequence"/>
</dbReference>
<feature type="signal peptide" evidence="1">
    <location>
        <begin position="1"/>
        <end position="16"/>
    </location>
</feature>
<dbReference type="PANTHER" id="PTHR34315">
    <property type="match status" value="1"/>
</dbReference>
<evidence type="ECO:0000259" key="2">
    <source>
        <dbReference type="Pfam" id="PF00775"/>
    </source>
</evidence>
<dbReference type="SUPFAM" id="SSF49482">
    <property type="entry name" value="Aromatic compound dioxygenase"/>
    <property type="match status" value="1"/>
</dbReference>
<dbReference type="AlphaFoldDB" id="A0A9W8MVV4"/>
<sequence>MCVSFYLTALIAETLQFTCITAPEVTEGPYYIGNEYVRNDLREDQPGVTLILDIGVIDTTTCQPFQNAFVDLWAGFYGGYQGGNVHKDTWLRGGEFTNNRGMVEITTIFPGFYVNRTAHVHVMVHKGSETRPNGTIISSSGATTHIGQFFFDESWNDQVYATHPYNTNTQGPHGGRPTSMQYLGKSLEDGLLGYITVAVDGSKNYTIQGKNAL</sequence>
<protein>
    <recommendedName>
        <fullName evidence="2">Intradiol ring-cleavage dioxygenases domain-containing protein</fullName>
    </recommendedName>
</protein>
<keyword evidence="1" id="KW-0732">Signal</keyword>
<dbReference type="InterPro" id="IPR015889">
    <property type="entry name" value="Intradiol_dOase_core"/>
</dbReference>